<dbReference type="PROSITE" id="PS50234">
    <property type="entry name" value="VWFA"/>
    <property type="match status" value="1"/>
</dbReference>
<proteinExistence type="predicted"/>
<dbReference type="Pfam" id="PF13519">
    <property type="entry name" value="VWA_2"/>
    <property type="match status" value="1"/>
</dbReference>
<evidence type="ECO:0000313" key="2">
    <source>
        <dbReference type="EMBL" id="MPN19850.1"/>
    </source>
</evidence>
<evidence type="ECO:0000259" key="1">
    <source>
        <dbReference type="PROSITE" id="PS50234"/>
    </source>
</evidence>
<dbReference type="AlphaFoldDB" id="A0A645G1T2"/>
<sequence length="153" mass="16671">MTQKTVNHTLECIVSRQLKTIIGQDMTNIEPKSRMKVVEFIENYGERVDLLYAIVLDTSKSMTNKLELAKSCITDLMEALSHRKGVSKVALISYPGDDSQSVGIACEFTSEISVLKEGLKLLKAGGGTPTGPAILSALELMLEDEAPAQAHYV</sequence>
<organism evidence="2">
    <name type="scientific">bioreactor metagenome</name>
    <dbReference type="NCBI Taxonomy" id="1076179"/>
    <lineage>
        <taxon>unclassified sequences</taxon>
        <taxon>metagenomes</taxon>
        <taxon>ecological metagenomes</taxon>
    </lineage>
</organism>
<dbReference type="InterPro" id="IPR036465">
    <property type="entry name" value="vWFA_dom_sf"/>
</dbReference>
<reference evidence="2" key="1">
    <citation type="submission" date="2019-08" db="EMBL/GenBank/DDBJ databases">
        <authorList>
            <person name="Kucharzyk K."/>
            <person name="Murdoch R.W."/>
            <person name="Higgins S."/>
            <person name="Loffler F."/>
        </authorList>
    </citation>
    <scope>NUCLEOTIDE SEQUENCE</scope>
</reference>
<dbReference type="InterPro" id="IPR002035">
    <property type="entry name" value="VWF_A"/>
</dbReference>
<accession>A0A645G1T2</accession>
<protein>
    <recommendedName>
        <fullName evidence="1">VWFA domain-containing protein</fullName>
    </recommendedName>
</protein>
<dbReference type="Gene3D" id="3.40.50.410">
    <property type="entry name" value="von Willebrand factor, type A domain"/>
    <property type="match status" value="1"/>
</dbReference>
<dbReference type="EMBL" id="VSSQ01067464">
    <property type="protein sequence ID" value="MPN19850.1"/>
    <property type="molecule type" value="Genomic_DNA"/>
</dbReference>
<dbReference type="SUPFAM" id="SSF53300">
    <property type="entry name" value="vWA-like"/>
    <property type="match status" value="1"/>
</dbReference>
<gene>
    <name evidence="2" type="ORF">SDC9_167223</name>
</gene>
<feature type="domain" description="VWFA" evidence="1">
    <location>
        <begin position="51"/>
        <end position="153"/>
    </location>
</feature>
<name>A0A645G1T2_9ZZZZ</name>
<comment type="caution">
    <text evidence="2">The sequence shown here is derived from an EMBL/GenBank/DDBJ whole genome shotgun (WGS) entry which is preliminary data.</text>
</comment>
<dbReference type="CDD" id="cd00198">
    <property type="entry name" value="vWFA"/>
    <property type="match status" value="1"/>
</dbReference>